<keyword evidence="5 7" id="KW-0560">Oxidoreductase</keyword>
<organism evidence="7 8">
    <name type="scientific">Sinobacterium norvegicum</name>
    <dbReference type="NCBI Taxonomy" id="1641715"/>
    <lineage>
        <taxon>Bacteria</taxon>
        <taxon>Pseudomonadati</taxon>
        <taxon>Pseudomonadota</taxon>
        <taxon>Gammaproteobacteria</taxon>
        <taxon>Cellvibrionales</taxon>
        <taxon>Spongiibacteraceae</taxon>
        <taxon>Sinobacterium</taxon>
    </lineage>
</organism>
<evidence type="ECO:0000256" key="3">
    <source>
        <dbReference type="ARBA" id="ARBA00022630"/>
    </source>
</evidence>
<dbReference type="InterPro" id="IPR000415">
    <property type="entry name" value="Nitroreductase-like"/>
</dbReference>
<dbReference type="SUPFAM" id="SSF55469">
    <property type="entry name" value="FMN-dependent nitroreductase-like"/>
    <property type="match status" value="1"/>
</dbReference>
<comment type="similarity">
    <text evidence="2">Belongs to the nitroreductase family.</text>
</comment>
<dbReference type="Gene3D" id="3.40.109.10">
    <property type="entry name" value="NADH Oxidase"/>
    <property type="match status" value="1"/>
</dbReference>
<comment type="cofactor">
    <cofactor evidence="1">
        <name>FMN</name>
        <dbReference type="ChEBI" id="CHEBI:58210"/>
    </cofactor>
</comment>
<comment type="caution">
    <text evidence="7">The sequence shown here is derived from an EMBL/GenBank/DDBJ whole genome shotgun (WGS) entry which is preliminary data.</text>
</comment>
<evidence type="ECO:0000256" key="5">
    <source>
        <dbReference type="ARBA" id="ARBA00023002"/>
    </source>
</evidence>
<proteinExistence type="inferred from homology"/>
<evidence type="ECO:0000259" key="6">
    <source>
        <dbReference type="Pfam" id="PF00881"/>
    </source>
</evidence>
<keyword evidence="8" id="KW-1185">Reference proteome</keyword>
<keyword evidence="3" id="KW-0285">Flavoprotein</keyword>
<evidence type="ECO:0000313" key="8">
    <source>
        <dbReference type="Proteomes" id="UP000838100"/>
    </source>
</evidence>
<dbReference type="PANTHER" id="PTHR43673">
    <property type="entry name" value="NAD(P)H NITROREDUCTASE YDGI-RELATED"/>
    <property type="match status" value="1"/>
</dbReference>
<dbReference type="EC" id="1.-.-.-" evidence="7"/>
<accession>A0ABN8ELA1</accession>
<name>A0ABN8ELA1_9GAMM</name>
<gene>
    <name evidence="7" type="primary">nfnB_2</name>
    <name evidence="7" type="ORF">SIN8267_03246</name>
</gene>
<dbReference type="PANTHER" id="PTHR43673:SF2">
    <property type="entry name" value="NITROREDUCTASE"/>
    <property type="match status" value="1"/>
</dbReference>
<keyword evidence="4" id="KW-0288">FMN</keyword>
<evidence type="ECO:0000256" key="4">
    <source>
        <dbReference type="ARBA" id="ARBA00022643"/>
    </source>
</evidence>
<evidence type="ECO:0000256" key="2">
    <source>
        <dbReference type="ARBA" id="ARBA00007118"/>
    </source>
</evidence>
<dbReference type="RefSeq" id="WP_237445788.1">
    <property type="nucleotide sequence ID" value="NZ_CAKLPX010000004.1"/>
</dbReference>
<dbReference type="InterPro" id="IPR029479">
    <property type="entry name" value="Nitroreductase"/>
</dbReference>
<dbReference type="Pfam" id="PF00881">
    <property type="entry name" value="Nitroreductase"/>
    <property type="match status" value="1"/>
</dbReference>
<dbReference type="EMBL" id="CAKLPX010000004">
    <property type="protein sequence ID" value="CAH0993107.1"/>
    <property type="molecule type" value="Genomic_DNA"/>
</dbReference>
<protein>
    <submittedName>
        <fullName evidence="7">Nitroreductase NfnB</fullName>
        <ecNumber evidence="7">1.-.-.-</ecNumber>
    </submittedName>
</protein>
<feature type="domain" description="Nitroreductase" evidence="6">
    <location>
        <begin position="13"/>
        <end position="200"/>
    </location>
</feature>
<evidence type="ECO:0000313" key="7">
    <source>
        <dbReference type="EMBL" id="CAH0993107.1"/>
    </source>
</evidence>
<evidence type="ECO:0000256" key="1">
    <source>
        <dbReference type="ARBA" id="ARBA00001917"/>
    </source>
</evidence>
<dbReference type="Proteomes" id="UP000838100">
    <property type="component" value="Unassembled WGS sequence"/>
</dbReference>
<dbReference type="GO" id="GO:0016491">
    <property type="term" value="F:oxidoreductase activity"/>
    <property type="evidence" value="ECO:0007669"/>
    <property type="project" value="UniProtKB-KW"/>
</dbReference>
<reference evidence="7" key="1">
    <citation type="submission" date="2021-12" db="EMBL/GenBank/DDBJ databases">
        <authorList>
            <person name="Rodrigo-Torres L."/>
            <person name="Arahal R. D."/>
            <person name="Lucena T."/>
        </authorList>
    </citation>
    <scope>NUCLEOTIDE SEQUENCE</scope>
    <source>
        <strain evidence="7">CECT 8267</strain>
    </source>
</reference>
<dbReference type="CDD" id="cd02136">
    <property type="entry name" value="PnbA_NfnB-like"/>
    <property type="match status" value="1"/>
</dbReference>
<sequence length="225" mass="25561">MSQQQANVFNDIIKSRHSVRGFQQQAVDNKLLTAIFTTAQQSPSNCNTQPWQVFVASGERTNNLRHQLSTAMMQGEMDMDFPFDGVYRDEYKLRQHEAAAQLYHAMGITREDKAKRGEAFMRNFAFFDAPHVAFLYLHQDFGIREAADLGMYAQSLMLSMQANGVGSCPMTALSFHADKVRAELDVPEQYKLLFGIAFGYEDPDHPANGCRVERAPLEQVVHFRD</sequence>